<dbReference type="GO" id="GO:0016874">
    <property type="term" value="F:ligase activity"/>
    <property type="evidence" value="ECO:0007669"/>
    <property type="project" value="UniProtKB-KW"/>
</dbReference>
<dbReference type="SUPFAM" id="SSF102645">
    <property type="entry name" value="CoaB-like"/>
    <property type="match status" value="1"/>
</dbReference>
<dbReference type="RefSeq" id="WP_067395665.1">
    <property type="nucleotide sequence ID" value="NZ_JXKH01000004.1"/>
</dbReference>
<keyword evidence="2" id="KW-0436">Ligase</keyword>
<keyword evidence="3" id="KW-1185">Reference proteome</keyword>
<dbReference type="STRING" id="214095.RU97_GL002026"/>
<accession>A0A1L8RFT1</accession>
<comment type="caution">
    <text evidence="2">The sequence shown here is derived from an EMBL/GenBank/DDBJ whole genome shotgun (WGS) entry which is preliminary data.</text>
</comment>
<dbReference type="NCBIfam" id="TIGR02114">
    <property type="entry name" value="coaB_strep"/>
    <property type="match status" value="1"/>
</dbReference>
<dbReference type="InterPro" id="IPR011848">
    <property type="entry name" value="CoaB_strep"/>
</dbReference>
<dbReference type="InterPro" id="IPR035929">
    <property type="entry name" value="CoaB-like_sf"/>
</dbReference>
<dbReference type="Pfam" id="PF04127">
    <property type="entry name" value="DFP"/>
    <property type="match status" value="2"/>
</dbReference>
<protein>
    <submittedName>
        <fullName evidence="2">Phosphopantothenate-cysteine ligase</fullName>
    </submittedName>
</protein>
<proteinExistence type="predicted"/>
<dbReference type="EMBL" id="JXKH01000004">
    <property type="protein sequence ID" value="OJG18629.1"/>
    <property type="molecule type" value="Genomic_DNA"/>
</dbReference>
<feature type="domain" description="DNA/pantothenate metabolism flavoprotein C-terminal" evidence="1">
    <location>
        <begin position="131"/>
        <end position="250"/>
    </location>
</feature>
<dbReference type="Gene3D" id="3.40.50.10300">
    <property type="entry name" value="CoaB-like"/>
    <property type="match status" value="1"/>
</dbReference>
<evidence type="ECO:0000259" key="1">
    <source>
        <dbReference type="Pfam" id="PF04127"/>
    </source>
</evidence>
<evidence type="ECO:0000313" key="2">
    <source>
        <dbReference type="EMBL" id="OJG18629.1"/>
    </source>
</evidence>
<feature type="domain" description="DNA/pantothenate metabolism flavoprotein C-terminal" evidence="1">
    <location>
        <begin position="2"/>
        <end position="99"/>
    </location>
</feature>
<sequence>MNLLITAGGTAERIDDVRSITNHSTGRLGQVIAEHALLNGNDVTYITTAQAIKPKQHPRLTMVEIESTLDLDHTLAQLLKAETFDAVIHSMAVSDFTPGLSMPDNELISRLSELLATSALSTETEISQALTSAFATVSQERNTAKKISSDAERLILFLEQNPKVIKMVKELQPQTQLVGFKLLVGVSDEDLLRVAKESLQKNQADFVLANDLEKIHGDQHQAILLHRDGDVEKANNKQEIATLILKNIEKRQTK</sequence>
<dbReference type="GO" id="GO:0015937">
    <property type="term" value="P:coenzyme A biosynthetic process"/>
    <property type="evidence" value="ECO:0007669"/>
    <property type="project" value="UniProtKB-ARBA"/>
</dbReference>
<name>A0A1L8RFT1_9ENTE</name>
<evidence type="ECO:0000313" key="3">
    <source>
        <dbReference type="Proteomes" id="UP000181884"/>
    </source>
</evidence>
<gene>
    <name evidence="2" type="ORF">RU97_GL002026</name>
</gene>
<dbReference type="InterPro" id="IPR007085">
    <property type="entry name" value="DNA/pantothenate-metab_flavo_C"/>
</dbReference>
<dbReference type="AlphaFoldDB" id="A0A1L8RFT1"/>
<reference evidence="2 3" key="1">
    <citation type="submission" date="2014-12" db="EMBL/GenBank/DDBJ databases">
        <title>Draft genome sequences of 29 type strains of Enterococci.</title>
        <authorList>
            <person name="Zhong Z."/>
            <person name="Sun Z."/>
            <person name="Liu W."/>
            <person name="Zhang W."/>
            <person name="Zhang H."/>
        </authorList>
    </citation>
    <scope>NUCLEOTIDE SEQUENCE [LARGE SCALE GENOMIC DNA]</scope>
    <source>
        <strain evidence="2 3">DSM 17029</strain>
    </source>
</reference>
<dbReference type="Proteomes" id="UP000181884">
    <property type="component" value="Unassembled WGS sequence"/>
</dbReference>
<organism evidence="2 3">
    <name type="scientific">Enterococcus canis</name>
    <dbReference type="NCBI Taxonomy" id="214095"/>
    <lineage>
        <taxon>Bacteria</taxon>
        <taxon>Bacillati</taxon>
        <taxon>Bacillota</taxon>
        <taxon>Bacilli</taxon>
        <taxon>Lactobacillales</taxon>
        <taxon>Enterococcaceae</taxon>
        <taxon>Enterococcus</taxon>
    </lineage>
</organism>
<dbReference type="NCBIfam" id="NF005231">
    <property type="entry name" value="PRK06732.1"/>
    <property type="match status" value="1"/>
</dbReference>